<comment type="caution">
    <text evidence="3">The sequence shown here is derived from an EMBL/GenBank/DDBJ whole genome shotgun (WGS) entry which is preliminary data.</text>
</comment>
<proteinExistence type="inferred from homology"/>
<evidence type="ECO:0000259" key="2">
    <source>
        <dbReference type="PROSITE" id="PS51471"/>
    </source>
</evidence>
<sequence length="367" mass="41287">MISSGAANDDATDERWEFTNLHAIDMRREDDTEIARELIGQMETIGFLVLTQVPGYEEEVYLDACKALHELPASVKHDMFLQKDEPTHSNVYRGYQPFKPNDASHKEFFDQGFPVGPMDAQEAALPLYEDTPFPDAQELQWIKESFCKTQQAWFAAALRVLRLLALGLGKPAAFFDPWFEGATLTTLRTIHYAPRASGLVDSSQLGPEDLRLTTPEHADSGILTLLATFGYPGLQVYIDGEYRSVAPIRDTLVVNLGDLFARLTNYRLKATFHRVLDIGTERFSSPMFLEPKYSAAIPRGLMDSNRTSVDQDLPHDAPLFGDWLMRRMMASYAEWQGFVVPGGRKPFVEAIELADFANSIPGHDTSW</sequence>
<keyword evidence="1" id="KW-0560">Oxidoreductase</keyword>
<reference evidence="3 4" key="1">
    <citation type="submission" date="2017-12" db="EMBL/GenBank/DDBJ databases">
        <title>Sequencing, de novo assembly and annotation of complete genome of a new Thraustochytrid species, strain FCC1311.</title>
        <authorList>
            <person name="Sedici K."/>
            <person name="Godart F."/>
            <person name="Aiese Cigliano R."/>
            <person name="Sanseverino W."/>
            <person name="Barakat M."/>
            <person name="Ortet P."/>
            <person name="Marechal E."/>
            <person name="Cagnac O."/>
            <person name="Amato A."/>
        </authorList>
    </citation>
    <scope>NUCLEOTIDE SEQUENCE [LARGE SCALE GENOMIC DNA]</scope>
</reference>
<evidence type="ECO:0000313" key="3">
    <source>
        <dbReference type="EMBL" id="GBG29387.1"/>
    </source>
</evidence>
<dbReference type="SUPFAM" id="SSF51197">
    <property type="entry name" value="Clavaminate synthase-like"/>
    <property type="match status" value="1"/>
</dbReference>
<dbReference type="InterPro" id="IPR027443">
    <property type="entry name" value="IPNS-like_sf"/>
</dbReference>
<keyword evidence="4" id="KW-1185">Reference proteome</keyword>
<dbReference type="Pfam" id="PF03171">
    <property type="entry name" value="2OG-FeII_Oxy"/>
    <property type="match status" value="1"/>
</dbReference>
<evidence type="ECO:0000256" key="1">
    <source>
        <dbReference type="RuleBase" id="RU003682"/>
    </source>
</evidence>
<dbReference type="Proteomes" id="UP000241890">
    <property type="component" value="Unassembled WGS sequence"/>
</dbReference>
<dbReference type="GO" id="GO:0016491">
    <property type="term" value="F:oxidoreductase activity"/>
    <property type="evidence" value="ECO:0007669"/>
    <property type="project" value="UniProtKB-KW"/>
</dbReference>
<keyword evidence="1" id="KW-0479">Metal-binding</keyword>
<dbReference type="PRINTS" id="PR00682">
    <property type="entry name" value="IPNSYNTHASE"/>
</dbReference>
<dbReference type="PANTHER" id="PTHR47990">
    <property type="entry name" value="2-OXOGLUTARATE (2OG) AND FE(II)-DEPENDENT OXYGENASE SUPERFAMILY PROTEIN-RELATED"/>
    <property type="match status" value="1"/>
</dbReference>
<keyword evidence="1" id="KW-0408">Iron</keyword>
<protein>
    <submittedName>
        <fullName evidence="3">1-aminocyclopropane-1-carboxylate oxidase 2</fullName>
    </submittedName>
</protein>
<dbReference type="InterPro" id="IPR050231">
    <property type="entry name" value="Iron_ascorbate_oxido_reductase"/>
</dbReference>
<dbReference type="OrthoDB" id="288590at2759"/>
<dbReference type="Gene3D" id="2.60.120.330">
    <property type="entry name" value="B-lactam Antibiotic, Isopenicillin N Synthase, Chain"/>
    <property type="match status" value="1"/>
</dbReference>
<gene>
    <name evidence="3" type="ORF">FCC1311_056092</name>
</gene>
<dbReference type="PROSITE" id="PS51471">
    <property type="entry name" value="FE2OG_OXY"/>
    <property type="match status" value="1"/>
</dbReference>
<evidence type="ECO:0000313" key="4">
    <source>
        <dbReference type="Proteomes" id="UP000241890"/>
    </source>
</evidence>
<comment type="similarity">
    <text evidence="1">Belongs to the iron/ascorbate-dependent oxidoreductase family.</text>
</comment>
<feature type="domain" description="Fe2OG dioxygenase" evidence="2">
    <location>
        <begin position="183"/>
        <end position="291"/>
    </location>
</feature>
<dbReference type="InterPro" id="IPR005123">
    <property type="entry name" value="Oxoglu/Fe-dep_dioxygenase_dom"/>
</dbReference>
<dbReference type="EMBL" id="BEYU01000056">
    <property type="protein sequence ID" value="GBG29387.1"/>
    <property type="molecule type" value="Genomic_DNA"/>
</dbReference>
<dbReference type="AlphaFoldDB" id="A0A2R5GEM1"/>
<organism evidence="3 4">
    <name type="scientific">Hondaea fermentalgiana</name>
    <dbReference type="NCBI Taxonomy" id="2315210"/>
    <lineage>
        <taxon>Eukaryota</taxon>
        <taxon>Sar</taxon>
        <taxon>Stramenopiles</taxon>
        <taxon>Bigyra</taxon>
        <taxon>Labyrinthulomycetes</taxon>
        <taxon>Thraustochytrida</taxon>
        <taxon>Thraustochytriidae</taxon>
        <taxon>Hondaea</taxon>
    </lineage>
</organism>
<dbReference type="InParanoid" id="A0A2R5GEM1"/>
<dbReference type="GO" id="GO:0046872">
    <property type="term" value="F:metal ion binding"/>
    <property type="evidence" value="ECO:0007669"/>
    <property type="project" value="UniProtKB-KW"/>
</dbReference>
<accession>A0A2R5GEM1</accession>
<dbReference type="InterPro" id="IPR044861">
    <property type="entry name" value="IPNS-like_FE2OG_OXY"/>
</dbReference>
<name>A0A2R5GEM1_9STRA</name>